<dbReference type="SUPFAM" id="SSF50182">
    <property type="entry name" value="Sm-like ribonucleoproteins"/>
    <property type="match status" value="1"/>
</dbReference>
<accession>A0A5C3EUI5</accession>
<evidence type="ECO:0000313" key="10">
    <source>
        <dbReference type="EMBL" id="SPO35137.1"/>
    </source>
</evidence>
<evidence type="ECO:0000256" key="6">
    <source>
        <dbReference type="ARBA" id="ARBA00023136"/>
    </source>
</evidence>
<dbReference type="GO" id="GO:0050982">
    <property type="term" value="P:detection of mechanical stimulus"/>
    <property type="evidence" value="ECO:0007669"/>
    <property type="project" value="UniProtKB-ARBA"/>
</dbReference>
<evidence type="ECO:0000313" key="11">
    <source>
        <dbReference type="Proteomes" id="UP000323386"/>
    </source>
</evidence>
<dbReference type="InterPro" id="IPR010920">
    <property type="entry name" value="LSM_dom_sf"/>
</dbReference>
<dbReference type="InterPro" id="IPR023408">
    <property type="entry name" value="MscS_beta-dom_sf"/>
</dbReference>
<feature type="compositionally biased region" description="Pro residues" evidence="7">
    <location>
        <begin position="1"/>
        <end position="11"/>
    </location>
</feature>
<gene>
    <name evidence="10" type="ORF">PSFLO_00608</name>
</gene>
<dbReference type="PANTHER" id="PTHR31323">
    <property type="entry name" value="MECHANOSENSITIVE ION CHANNEL PROTEIN MSY2"/>
    <property type="match status" value="1"/>
</dbReference>
<feature type="compositionally biased region" description="Gly residues" evidence="7">
    <location>
        <begin position="55"/>
        <end position="64"/>
    </location>
</feature>
<feature type="region of interest" description="Disordered" evidence="7">
    <location>
        <begin position="1"/>
        <end position="132"/>
    </location>
</feature>
<dbReference type="PROSITE" id="PS50222">
    <property type="entry name" value="EF_HAND_2"/>
    <property type="match status" value="1"/>
</dbReference>
<protein>
    <recommendedName>
        <fullName evidence="9">EF-hand domain-containing protein</fullName>
    </recommendedName>
</protein>
<keyword evidence="4 8" id="KW-0812">Transmembrane</keyword>
<evidence type="ECO:0000256" key="7">
    <source>
        <dbReference type="SAM" id="MobiDB-lite"/>
    </source>
</evidence>
<sequence>MSAPWQQPPQQPATKGQQSAGRPYDPNAAATPVGASHYYETGGDDFGSAEKGYGFPAGYGGGGKYRGDDTAISDPSSSVEVYPPPPRRYDPYSHPSPPMGGGPSASEDNLASDHKSSKSAPKRPNMSRQDSESWERLLKGAGYSTGKGDQSANSSFVALNGRGQPQNQGSKIHPSIRLFLYILIPTALLWIPGIVALLSYDASPRNDFNRPTVWKVGLFWWSIWLSSIWVGWWICRLGAYLIPQILKHTLGYIGTQLKRKIDYLIVVERYVALFMWTVVLYVVWLVIIIGNFQDPNKTILEQGALAANSTTIINASGSGSAADTSSTGNLMASGSRLWFGFVLSAALLLGEKLFIQSIAYNFHRVSYEDRISTSKFQIKVLTTLYEHSKNLNRKDTYIAAEHEAKRKSSGMHLARVHLKKTGQKAKRAVQTSTSVLGTVASEISGQAILQANNPRSVVVNALNSKKQTTALARRIWYSFVPPGKSEILMDDILHCFPDAATAEAAFEVFDKDLNGDVTKEELESACLEAHRERMALQASMIDVDSAVGRLDSIFMSVFVLIAAVIIAALLSVKFSTLVTSFGTVILGLSWLIGSTAQETLAAILFLFVKHPYDVGDRVDIGDDSYIVKEMRLLTTVFKTTNGKNVMISHAQLAQKPIVNLRRSGPIEETFKFEVSFDTSFQQIEMLRSKMVHWISGEKRDFLPGLDINVVDFQEQSSMLLSTGIRYKSNWQQGGLKAERRNRWLCQFKVFLAECKIYGPSGDPGVAAVKRYAQVPWPIPEESFSASTASENVKKTLGGSERTYRFMDKDASIAGRDAFDDYAPDTAPGTAPPSRPVSPANALEQGRLRSGFPAASAAAAPPYIRGPPQRQGTQESYELMDAPVSANRRPLQ</sequence>
<keyword evidence="11" id="KW-1185">Reference proteome</keyword>
<dbReference type="FunFam" id="2.30.30.60:FF:000003">
    <property type="entry name" value="Predicted mechanosensitive ion channel"/>
    <property type="match status" value="1"/>
</dbReference>
<evidence type="ECO:0000256" key="1">
    <source>
        <dbReference type="ARBA" id="ARBA00004141"/>
    </source>
</evidence>
<evidence type="ECO:0000256" key="2">
    <source>
        <dbReference type="ARBA" id="ARBA00008017"/>
    </source>
</evidence>
<dbReference type="InterPro" id="IPR006685">
    <property type="entry name" value="MscS_channel_2nd"/>
</dbReference>
<dbReference type="AlphaFoldDB" id="A0A5C3EUI5"/>
<comment type="similarity">
    <text evidence="2">Belongs to the MscS (TC 1.A.23) family.</text>
</comment>
<dbReference type="OrthoDB" id="544685at2759"/>
<feature type="region of interest" description="Disordered" evidence="7">
    <location>
        <begin position="817"/>
        <end position="891"/>
    </location>
</feature>
<feature type="transmembrane region" description="Helical" evidence="8">
    <location>
        <begin position="553"/>
        <end position="572"/>
    </location>
</feature>
<organism evidence="10 11">
    <name type="scientific">Pseudozyma flocculosa</name>
    <dbReference type="NCBI Taxonomy" id="84751"/>
    <lineage>
        <taxon>Eukaryota</taxon>
        <taxon>Fungi</taxon>
        <taxon>Dikarya</taxon>
        <taxon>Basidiomycota</taxon>
        <taxon>Ustilaginomycotina</taxon>
        <taxon>Ustilaginomycetes</taxon>
        <taxon>Ustilaginales</taxon>
        <taxon>Ustilaginaceae</taxon>
        <taxon>Pseudozyma</taxon>
    </lineage>
</organism>
<comment type="subcellular location">
    <subcellularLocation>
        <location evidence="1">Membrane</location>
        <topology evidence="1">Multi-pass membrane protein</topology>
    </subcellularLocation>
</comment>
<name>A0A5C3EUI5_9BASI</name>
<dbReference type="EMBL" id="OOIP01000001">
    <property type="protein sequence ID" value="SPO35137.1"/>
    <property type="molecule type" value="Genomic_DNA"/>
</dbReference>
<feature type="transmembrane region" description="Helical" evidence="8">
    <location>
        <begin position="263"/>
        <end position="289"/>
    </location>
</feature>
<evidence type="ECO:0000256" key="5">
    <source>
        <dbReference type="ARBA" id="ARBA00022989"/>
    </source>
</evidence>
<dbReference type="Proteomes" id="UP000323386">
    <property type="component" value="Unassembled WGS sequence"/>
</dbReference>
<reference evidence="10 11" key="1">
    <citation type="submission" date="2018-03" db="EMBL/GenBank/DDBJ databases">
        <authorList>
            <person name="Guldener U."/>
        </authorList>
    </citation>
    <scope>NUCLEOTIDE SEQUENCE [LARGE SCALE GENOMIC DNA]</scope>
    <source>
        <strain evidence="10 11">DAOM196992</strain>
    </source>
</reference>
<dbReference type="GO" id="GO:0005886">
    <property type="term" value="C:plasma membrane"/>
    <property type="evidence" value="ECO:0007669"/>
    <property type="project" value="UniProtKB-ARBA"/>
</dbReference>
<feature type="compositionally biased region" description="Low complexity" evidence="7">
    <location>
        <begin position="852"/>
        <end position="861"/>
    </location>
</feature>
<evidence type="ECO:0000256" key="3">
    <source>
        <dbReference type="ARBA" id="ARBA00022448"/>
    </source>
</evidence>
<dbReference type="PANTHER" id="PTHR31323:SF15">
    <property type="entry name" value="MECHANOSENSITIVE ION CHANNEL PROTEIN MSY1"/>
    <property type="match status" value="1"/>
</dbReference>
<dbReference type="InterPro" id="IPR002048">
    <property type="entry name" value="EF_hand_dom"/>
</dbReference>
<dbReference type="Pfam" id="PF00924">
    <property type="entry name" value="MS_channel_2nd"/>
    <property type="match status" value="1"/>
</dbReference>
<dbReference type="GO" id="GO:0005509">
    <property type="term" value="F:calcium ion binding"/>
    <property type="evidence" value="ECO:0007669"/>
    <property type="project" value="InterPro"/>
</dbReference>
<dbReference type="GO" id="GO:0006874">
    <property type="term" value="P:intracellular calcium ion homeostasis"/>
    <property type="evidence" value="ECO:0007669"/>
    <property type="project" value="TreeGrafter"/>
</dbReference>
<feature type="transmembrane region" description="Helical" evidence="8">
    <location>
        <begin position="337"/>
        <end position="355"/>
    </location>
</feature>
<keyword evidence="5 8" id="KW-1133">Transmembrane helix</keyword>
<keyword evidence="3" id="KW-0813">Transport</keyword>
<feature type="transmembrane region" description="Helical" evidence="8">
    <location>
        <begin position="218"/>
        <end position="242"/>
    </location>
</feature>
<dbReference type="InterPro" id="IPR058650">
    <property type="entry name" value="Msy1/2-like"/>
</dbReference>
<feature type="transmembrane region" description="Helical" evidence="8">
    <location>
        <begin position="178"/>
        <end position="198"/>
    </location>
</feature>
<feature type="transmembrane region" description="Helical" evidence="8">
    <location>
        <begin position="584"/>
        <end position="608"/>
    </location>
</feature>
<feature type="domain" description="EF-hand" evidence="9">
    <location>
        <begin position="497"/>
        <end position="532"/>
    </location>
</feature>
<dbReference type="Pfam" id="PF25886">
    <property type="entry name" value="Msy1"/>
    <property type="match status" value="1"/>
</dbReference>
<dbReference type="GO" id="GO:0005262">
    <property type="term" value="F:calcium channel activity"/>
    <property type="evidence" value="ECO:0007669"/>
    <property type="project" value="TreeGrafter"/>
</dbReference>
<dbReference type="Gene3D" id="2.30.30.60">
    <property type="match status" value="1"/>
</dbReference>
<evidence type="ECO:0000259" key="9">
    <source>
        <dbReference type="PROSITE" id="PS50222"/>
    </source>
</evidence>
<evidence type="ECO:0000256" key="4">
    <source>
        <dbReference type="ARBA" id="ARBA00022692"/>
    </source>
</evidence>
<dbReference type="GO" id="GO:0008381">
    <property type="term" value="F:mechanosensitive monoatomic ion channel activity"/>
    <property type="evidence" value="ECO:0007669"/>
    <property type="project" value="UniProtKB-ARBA"/>
</dbReference>
<evidence type="ECO:0000256" key="8">
    <source>
        <dbReference type="SAM" id="Phobius"/>
    </source>
</evidence>
<proteinExistence type="inferred from homology"/>
<keyword evidence="6 8" id="KW-0472">Membrane</keyword>